<evidence type="ECO:0000313" key="2">
    <source>
        <dbReference type="EMBL" id="ETM00006.1"/>
    </source>
</evidence>
<dbReference type="Proteomes" id="UP000054423">
    <property type="component" value="Unassembled WGS sequence"/>
</dbReference>
<gene>
    <name evidence="2" type="ORF">L917_03239</name>
</gene>
<dbReference type="AlphaFoldDB" id="W2LTL2"/>
<reference evidence="2" key="1">
    <citation type="submission" date="2013-11" db="EMBL/GenBank/DDBJ databases">
        <title>The Genome Sequence of Phytophthora parasitica CHvinca01.</title>
        <authorList>
            <consortium name="The Broad Institute Genomics Platform"/>
            <person name="Russ C."/>
            <person name="Tyler B."/>
            <person name="Panabieres F."/>
            <person name="Shan W."/>
            <person name="Tripathy S."/>
            <person name="Grunwald N."/>
            <person name="Machado M."/>
            <person name="Johnson C.S."/>
            <person name="Arredondo F."/>
            <person name="Hong C."/>
            <person name="Coffey M."/>
            <person name="Young S.K."/>
            <person name="Zeng Q."/>
            <person name="Gargeya S."/>
            <person name="Fitzgerald M."/>
            <person name="Abouelleil A."/>
            <person name="Alvarado L."/>
            <person name="Chapman S.B."/>
            <person name="Gainer-Dewar J."/>
            <person name="Goldberg J."/>
            <person name="Griggs A."/>
            <person name="Gujja S."/>
            <person name="Hansen M."/>
            <person name="Howarth C."/>
            <person name="Imamovic A."/>
            <person name="Ireland A."/>
            <person name="Larimer J."/>
            <person name="McCowan C."/>
            <person name="Murphy C."/>
            <person name="Pearson M."/>
            <person name="Poon T.W."/>
            <person name="Priest M."/>
            <person name="Roberts A."/>
            <person name="Saif S."/>
            <person name="Shea T."/>
            <person name="Sykes S."/>
            <person name="Wortman J."/>
            <person name="Nusbaum C."/>
            <person name="Birren B."/>
        </authorList>
    </citation>
    <scope>NUCLEOTIDE SEQUENCE [LARGE SCALE GENOMIC DNA]</scope>
    <source>
        <strain evidence="2">CHvinca01</strain>
    </source>
</reference>
<evidence type="ECO:0000256" key="1">
    <source>
        <dbReference type="SAM" id="MobiDB-lite"/>
    </source>
</evidence>
<name>W2LTL2_PHYNI</name>
<organism evidence="2">
    <name type="scientific">Phytophthora nicotianae</name>
    <name type="common">Potato buckeye rot agent</name>
    <name type="synonym">Phytophthora parasitica</name>
    <dbReference type="NCBI Taxonomy" id="4792"/>
    <lineage>
        <taxon>Eukaryota</taxon>
        <taxon>Sar</taxon>
        <taxon>Stramenopiles</taxon>
        <taxon>Oomycota</taxon>
        <taxon>Peronosporomycetes</taxon>
        <taxon>Peronosporales</taxon>
        <taxon>Peronosporaceae</taxon>
        <taxon>Phytophthora</taxon>
    </lineage>
</organism>
<proteinExistence type="predicted"/>
<accession>W2LTL2</accession>
<sequence>MPGRCDRPHPSLPKSYKGNTELKNGIRKSESLRDEYGECLAFSINRAHALLPTWVGGDVNTGSDAIAGQHPPPRLGCPQMVHNIQHQLRHE</sequence>
<protein>
    <submittedName>
        <fullName evidence="2">Uncharacterized protein</fullName>
    </submittedName>
</protein>
<dbReference type="EMBL" id="KI678208">
    <property type="protein sequence ID" value="ETM00006.1"/>
    <property type="molecule type" value="Genomic_DNA"/>
</dbReference>
<feature type="region of interest" description="Disordered" evidence="1">
    <location>
        <begin position="1"/>
        <end position="23"/>
    </location>
</feature>